<dbReference type="AlphaFoldDB" id="A0ABD6SDR1"/>
<dbReference type="EMBL" id="NTXF01000052">
    <property type="protein sequence ID" value="PEX44011.1"/>
    <property type="molecule type" value="Genomic_DNA"/>
</dbReference>
<dbReference type="Pfam" id="PF08878">
    <property type="entry name" value="HamA"/>
    <property type="match status" value="1"/>
</dbReference>
<dbReference type="RefSeq" id="WP_098403015.1">
    <property type="nucleotide sequence ID" value="NZ_NTXF01000052.1"/>
</dbReference>
<comment type="caution">
    <text evidence="4">The sequence shown here is derived from an EMBL/GenBank/DDBJ whole genome shotgun (WGS) entry which is preliminary data.</text>
</comment>
<proteinExistence type="predicted"/>
<dbReference type="InterPro" id="IPR014976">
    <property type="entry name" value="AbpA_HamA_C"/>
</dbReference>
<protein>
    <recommendedName>
        <fullName evidence="6">Serine protease</fullName>
    </recommendedName>
</protein>
<dbReference type="InterPro" id="IPR043504">
    <property type="entry name" value="Peptidase_S1_PA_chymotrypsin"/>
</dbReference>
<evidence type="ECO:0000259" key="2">
    <source>
        <dbReference type="Pfam" id="PF00089"/>
    </source>
</evidence>
<dbReference type="GO" id="GO:0008236">
    <property type="term" value="F:serine-type peptidase activity"/>
    <property type="evidence" value="ECO:0007669"/>
    <property type="project" value="UniProtKB-KW"/>
</dbReference>
<evidence type="ECO:0008006" key="6">
    <source>
        <dbReference type="Google" id="ProtNLM"/>
    </source>
</evidence>
<evidence type="ECO:0000313" key="4">
    <source>
        <dbReference type="EMBL" id="PEX44011.1"/>
    </source>
</evidence>
<dbReference type="InterPro" id="IPR001254">
    <property type="entry name" value="Trypsin_dom"/>
</dbReference>
<evidence type="ECO:0000256" key="1">
    <source>
        <dbReference type="ARBA" id="ARBA00022825"/>
    </source>
</evidence>
<dbReference type="Proteomes" id="UP000220502">
    <property type="component" value="Unassembled WGS sequence"/>
</dbReference>
<feature type="domain" description="Peptidase S1" evidence="2">
    <location>
        <begin position="12"/>
        <end position="172"/>
    </location>
</feature>
<accession>A0ABD6SDR1</accession>
<organism evidence="4 5">
    <name type="scientific">Bacillus thuringiensis</name>
    <dbReference type="NCBI Taxonomy" id="1428"/>
    <lineage>
        <taxon>Bacteria</taxon>
        <taxon>Bacillati</taxon>
        <taxon>Bacillota</taxon>
        <taxon>Bacilli</taxon>
        <taxon>Bacillales</taxon>
        <taxon>Bacillaceae</taxon>
        <taxon>Bacillus</taxon>
        <taxon>Bacillus cereus group</taxon>
    </lineage>
</organism>
<evidence type="ECO:0000313" key="5">
    <source>
        <dbReference type="Proteomes" id="UP000220502"/>
    </source>
</evidence>
<sequence length="509" mass="58569">MSEILYHITAKLFCKQQATAFLINEKTAITARHAVTDNIKNQTPIRLEFYGLSEGQETKEVFASIFGESKRYDVAILRLEKSVKSLESWPNLSSQKVNLKDNWECVGFPVEWDSGEGGSRFCYIKGGIYQDSSFEQLVKYDLHLDGTYINDGWDESLKGLSGSPVMINGEIKAIVVVEEDSFIKSPIKSISINRIVNFLEQYEIKFNSSFGPKNNLINSRLDSQRNKCEELFKKVDYYGSKPDVDLLISAYYLKYSKDGTSQMKQFSEYLADSISDYACTLADLEKLEKRIIKPLRILKRTNQVIGQIQGQEKLGAIILWMLVEGILGAPKGLKRISIDDEHNVFNELHIGVNTDYKLVLYLGEGKLKSDLKTAVHESIQALGKIMNMDNDIFYLDDYFYDQIDSSEIKKLLSDFNKFDRRWDDIVLELTVFTGYDSDLLKKIEQRGLPKEHTEAFLEQKYIEECIKNEQIICEMLTENSPIKNIKINWFTIPFNTIEAFENLFFTEIT</sequence>
<keyword evidence="1" id="KW-0720">Serine protease</keyword>
<name>A0ABD6SDR1_BACTU</name>
<dbReference type="Gene3D" id="2.40.10.10">
    <property type="entry name" value="Trypsin-like serine proteases"/>
    <property type="match status" value="2"/>
</dbReference>
<gene>
    <name evidence="4" type="ORF">CN461_27985</name>
</gene>
<keyword evidence="1" id="KW-0645">Protease</keyword>
<evidence type="ECO:0000259" key="3">
    <source>
        <dbReference type="Pfam" id="PF08878"/>
    </source>
</evidence>
<dbReference type="Pfam" id="PF00089">
    <property type="entry name" value="Trypsin"/>
    <property type="match status" value="1"/>
</dbReference>
<feature type="domain" description="Anti-bacteriophage protein A/HamA C-terminal" evidence="3">
    <location>
        <begin position="242"/>
        <end position="508"/>
    </location>
</feature>
<keyword evidence="1" id="KW-0378">Hydrolase</keyword>
<dbReference type="SUPFAM" id="SSF50494">
    <property type="entry name" value="Trypsin-like serine proteases"/>
    <property type="match status" value="1"/>
</dbReference>
<reference evidence="4 5" key="1">
    <citation type="submission" date="2017-09" db="EMBL/GenBank/DDBJ databases">
        <title>Large-scale bioinformatics analysis of Bacillus genomes uncovers conserved roles of natural products in bacterial physiology.</title>
        <authorList>
            <consortium name="Agbiome Team Llc"/>
            <person name="Bleich R.M."/>
            <person name="Kirk G.J."/>
            <person name="Santa Maria K.C."/>
            <person name="Allen S.E."/>
            <person name="Farag S."/>
            <person name="Shank E.A."/>
            <person name="Bowers A."/>
        </authorList>
    </citation>
    <scope>NUCLEOTIDE SEQUENCE [LARGE SCALE GENOMIC DNA]</scope>
    <source>
        <strain evidence="4 5">AFS007900</strain>
    </source>
</reference>
<dbReference type="InterPro" id="IPR009003">
    <property type="entry name" value="Peptidase_S1_PA"/>
</dbReference>